<comment type="cofactor">
    <cofactor evidence="10">
        <name>Mn(2+)</name>
        <dbReference type="ChEBI" id="CHEBI:29035"/>
    </cofactor>
    <cofactor evidence="10">
        <name>Ni(2+)</name>
        <dbReference type="ChEBI" id="CHEBI:49786"/>
    </cofactor>
</comment>
<reference evidence="12" key="1">
    <citation type="submission" date="2013-04" db="EMBL/GenBank/DDBJ databases">
        <authorList>
            <person name="Qu J."/>
            <person name="Murali S.C."/>
            <person name="Bandaranaike D."/>
            <person name="Bellair M."/>
            <person name="Blankenburg K."/>
            <person name="Chao H."/>
            <person name="Dinh H."/>
            <person name="Doddapaneni H."/>
            <person name="Downs B."/>
            <person name="Dugan-Rocha S."/>
            <person name="Elkadiri S."/>
            <person name="Gnanaolivu R.D."/>
            <person name="Hernandez B."/>
            <person name="Javaid M."/>
            <person name="Jayaseelan J.C."/>
            <person name="Lee S."/>
            <person name="Li M."/>
            <person name="Ming W."/>
            <person name="Munidasa M."/>
            <person name="Muniz J."/>
            <person name="Nguyen L."/>
            <person name="Ongeri F."/>
            <person name="Osuji N."/>
            <person name="Pu L.-L."/>
            <person name="Puazo M."/>
            <person name="Qu C."/>
            <person name="Quiroz J."/>
            <person name="Raj R."/>
            <person name="Weissenberger G."/>
            <person name="Xin Y."/>
            <person name="Zou X."/>
            <person name="Han Y."/>
            <person name="Richards S."/>
            <person name="Worley K."/>
            <person name="Muzny D."/>
            <person name="Gibbs R."/>
        </authorList>
    </citation>
    <scope>NUCLEOTIDE SEQUENCE</scope>
    <source>
        <strain evidence="12">Sampled in the wild</strain>
    </source>
</reference>
<dbReference type="EMBL" id="KZ308215">
    <property type="protein sequence ID" value="KAG8224895.1"/>
    <property type="molecule type" value="Genomic_DNA"/>
</dbReference>
<evidence type="ECO:0000256" key="1">
    <source>
        <dbReference type="ARBA" id="ARBA00000807"/>
    </source>
</evidence>
<evidence type="ECO:0000313" key="13">
    <source>
        <dbReference type="Proteomes" id="UP000792457"/>
    </source>
</evidence>
<dbReference type="SUPFAM" id="SSF111321">
    <property type="entry name" value="AF1104-like"/>
    <property type="match status" value="1"/>
</dbReference>
<dbReference type="Pfam" id="PF01937">
    <property type="entry name" value="ARMT1-like_dom"/>
    <property type="match status" value="1"/>
</dbReference>
<evidence type="ECO:0000256" key="2">
    <source>
        <dbReference type="ARBA" id="ARBA00001326"/>
    </source>
</evidence>
<feature type="domain" description="Damage-control phosphatase ARMT1-like metal-binding" evidence="11">
    <location>
        <begin position="35"/>
        <end position="248"/>
    </location>
</feature>
<evidence type="ECO:0000256" key="8">
    <source>
        <dbReference type="ARBA" id="ARBA00045980"/>
    </source>
</evidence>
<comment type="caution">
    <text evidence="12">The sequence shown here is derived from an EMBL/GenBank/DDBJ whole genome shotgun (WGS) entry which is preliminary data.</text>
</comment>
<proteinExistence type="inferred from homology"/>
<dbReference type="GO" id="GO:0046872">
    <property type="term" value="F:metal ion binding"/>
    <property type="evidence" value="ECO:0007669"/>
    <property type="project" value="UniProtKB-UniRule"/>
</dbReference>
<dbReference type="EC" id="3.1.3.-" evidence="10"/>
<evidence type="ECO:0000256" key="6">
    <source>
        <dbReference type="ARBA" id="ARBA00022801"/>
    </source>
</evidence>
<comment type="domain">
    <text evidence="10">Subfamily III proteins have a conserved RTxK motif about 40-50 residues from the C-terminus; the threonine may be replaced by serine or cysteine.</text>
</comment>
<keyword evidence="10" id="KW-0489">Methyltransferase</keyword>
<keyword evidence="5 10" id="KW-0479">Metal-binding</keyword>
<dbReference type="Gene3D" id="1.20.930.60">
    <property type="match status" value="1"/>
</dbReference>
<keyword evidence="6 10" id="KW-0378">Hydrolase</keyword>
<evidence type="ECO:0000259" key="11">
    <source>
        <dbReference type="Pfam" id="PF01937"/>
    </source>
</evidence>
<evidence type="ECO:0000313" key="12">
    <source>
        <dbReference type="EMBL" id="KAG8224895.1"/>
    </source>
</evidence>
<comment type="catalytic activity">
    <reaction evidence="1 10">
        <text>L-glutamyl-[protein] + S-adenosyl-L-methionine = [protein]-L-glutamate 5-O-methyl ester + S-adenosyl-L-homocysteine</text>
        <dbReference type="Rhea" id="RHEA:24452"/>
        <dbReference type="Rhea" id="RHEA-COMP:10208"/>
        <dbReference type="Rhea" id="RHEA-COMP:10311"/>
        <dbReference type="ChEBI" id="CHEBI:29973"/>
        <dbReference type="ChEBI" id="CHEBI:57856"/>
        <dbReference type="ChEBI" id="CHEBI:59789"/>
        <dbReference type="ChEBI" id="CHEBI:82795"/>
    </reaction>
</comment>
<dbReference type="GO" id="GO:0051998">
    <property type="term" value="F:protein carboxyl O-methyltransferase activity"/>
    <property type="evidence" value="ECO:0007669"/>
    <property type="project" value="UniProtKB-UniRule"/>
</dbReference>
<dbReference type="InterPro" id="IPR039763">
    <property type="entry name" value="ARMT1"/>
</dbReference>
<evidence type="ECO:0000256" key="3">
    <source>
        <dbReference type="ARBA" id="ARBA00009519"/>
    </source>
</evidence>
<dbReference type="GO" id="GO:0006974">
    <property type="term" value="P:DNA damage response"/>
    <property type="evidence" value="ECO:0007669"/>
    <property type="project" value="TreeGrafter"/>
</dbReference>
<comment type="function">
    <text evidence="8 10">Metal-dependent phosphatase that shows phosphatase activity against several substrates, including fructose-1-phosphate and fructose-6-phosphate. Its preference for fructose-1-phosphate, a strong glycating agent that causes DNA damage rather than a canonical yeast metabolite, suggests a damage-control function in hexose phosphate metabolism. Has also been shown to have O-methyltransferase activity that methylates glutamate residues of target proteins to form gamma-glutamyl methyl ester residues. Possibly methylates PCNA, suggesting it is involved in the DNA damage response.</text>
</comment>
<keyword evidence="10" id="KW-0808">Transferase</keyword>
<dbReference type="InterPro" id="IPR002791">
    <property type="entry name" value="ARMT1-like_metal-bd"/>
</dbReference>
<dbReference type="PANTHER" id="PTHR12260">
    <property type="entry name" value="DAMAGE-CONTROL PHOSPHATASE ARMT1"/>
    <property type="match status" value="1"/>
</dbReference>
<dbReference type="GO" id="GO:0005634">
    <property type="term" value="C:nucleus"/>
    <property type="evidence" value="ECO:0007669"/>
    <property type="project" value="TreeGrafter"/>
</dbReference>
<reference evidence="12" key="2">
    <citation type="submission" date="2017-10" db="EMBL/GenBank/DDBJ databases">
        <title>Ladona fulva Genome sequencing and assembly.</title>
        <authorList>
            <person name="Murali S."/>
            <person name="Richards S."/>
            <person name="Bandaranaike D."/>
            <person name="Bellair M."/>
            <person name="Blankenburg K."/>
            <person name="Chao H."/>
            <person name="Dinh H."/>
            <person name="Doddapaneni H."/>
            <person name="Dugan-Rocha S."/>
            <person name="Elkadiri S."/>
            <person name="Gnanaolivu R."/>
            <person name="Hernandez B."/>
            <person name="Skinner E."/>
            <person name="Javaid M."/>
            <person name="Lee S."/>
            <person name="Li M."/>
            <person name="Ming W."/>
            <person name="Munidasa M."/>
            <person name="Muniz J."/>
            <person name="Nguyen L."/>
            <person name="Hughes D."/>
            <person name="Osuji N."/>
            <person name="Pu L.-L."/>
            <person name="Puazo M."/>
            <person name="Qu C."/>
            <person name="Quiroz J."/>
            <person name="Raj R."/>
            <person name="Weissenberger G."/>
            <person name="Xin Y."/>
            <person name="Zou X."/>
            <person name="Han Y."/>
            <person name="Worley K."/>
            <person name="Muzny D."/>
            <person name="Gibbs R."/>
        </authorList>
    </citation>
    <scope>NUCLEOTIDE SEQUENCE</scope>
    <source>
        <strain evidence="12">Sampled in the wild</strain>
    </source>
</reference>
<dbReference type="Proteomes" id="UP000792457">
    <property type="component" value="Unassembled WGS sequence"/>
</dbReference>
<dbReference type="GO" id="GO:0032259">
    <property type="term" value="P:methylation"/>
    <property type="evidence" value="ECO:0007669"/>
    <property type="project" value="UniProtKB-KW"/>
</dbReference>
<evidence type="ECO:0000256" key="4">
    <source>
        <dbReference type="ARBA" id="ARBA00022596"/>
    </source>
</evidence>
<dbReference type="InterPro" id="IPR036075">
    <property type="entry name" value="ARMT-1-like_metal-bd_sf"/>
</dbReference>
<dbReference type="GO" id="GO:0016791">
    <property type="term" value="F:phosphatase activity"/>
    <property type="evidence" value="ECO:0007669"/>
    <property type="project" value="TreeGrafter"/>
</dbReference>
<comment type="catalytic activity">
    <reaction evidence="2 10">
        <text>beta-D-fructose 1-phosphate + H2O = D-fructose + phosphate</text>
        <dbReference type="Rhea" id="RHEA:35603"/>
        <dbReference type="ChEBI" id="CHEBI:15377"/>
        <dbReference type="ChEBI" id="CHEBI:37721"/>
        <dbReference type="ChEBI" id="CHEBI:43474"/>
        <dbReference type="ChEBI" id="CHEBI:138881"/>
    </reaction>
</comment>
<evidence type="ECO:0000256" key="7">
    <source>
        <dbReference type="ARBA" id="ARBA00023211"/>
    </source>
</evidence>
<evidence type="ECO:0000256" key="9">
    <source>
        <dbReference type="ARBA" id="ARBA00048809"/>
    </source>
</evidence>
<organism evidence="12 13">
    <name type="scientific">Ladona fulva</name>
    <name type="common">Scarce chaser dragonfly</name>
    <name type="synonym">Libellula fulva</name>
    <dbReference type="NCBI Taxonomy" id="123851"/>
    <lineage>
        <taxon>Eukaryota</taxon>
        <taxon>Metazoa</taxon>
        <taxon>Ecdysozoa</taxon>
        <taxon>Arthropoda</taxon>
        <taxon>Hexapoda</taxon>
        <taxon>Insecta</taxon>
        <taxon>Pterygota</taxon>
        <taxon>Palaeoptera</taxon>
        <taxon>Odonata</taxon>
        <taxon>Epiprocta</taxon>
        <taxon>Anisoptera</taxon>
        <taxon>Libelluloidea</taxon>
        <taxon>Libellulidae</taxon>
        <taxon>Ladona</taxon>
    </lineage>
</organism>
<sequence length="268" mass="30990">MDRIRFKTFASIDCSTPENVPLCAKYRKSIAYSITKDRMPITLTRIIDQLYRDKLIMAEKYGEGSSDELKSIIGSLSKLKSDIQTNKPLTPLNDISKCSEIWNRLLNTEKEKLNGKDPVWFECTFLFCDCYFFRRLIEVFEISKTFSSFDPYDKQKYEAFTNSLGSISSLSKYSNAVINEIPEKSIHDLKEELLLMLQISTWGNQCDLALNSEESGSKLEEAVKQVNDKQEYILANDSEKVWDLMQRTKETACREHHQVVVGKFFAFT</sequence>
<keyword evidence="13" id="KW-1185">Reference proteome</keyword>
<name>A0A8K0K024_LADFU</name>
<dbReference type="OrthoDB" id="541375at2759"/>
<comment type="catalytic activity">
    <reaction evidence="9 10">
        <text>beta-D-fructose 6-phosphate = dihydroxyacetone + D-glyceraldehyde 3-phosphate</text>
        <dbReference type="Rhea" id="RHEA:28002"/>
        <dbReference type="ChEBI" id="CHEBI:16016"/>
        <dbReference type="ChEBI" id="CHEBI:57634"/>
        <dbReference type="ChEBI" id="CHEBI:59776"/>
    </reaction>
</comment>
<evidence type="ECO:0000256" key="5">
    <source>
        <dbReference type="ARBA" id="ARBA00022723"/>
    </source>
</evidence>
<accession>A0A8K0K024</accession>
<gene>
    <name evidence="12" type="ORF">J437_LFUL004635</name>
</gene>
<dbReference type="EC" id="2.1.1.-" evidence="10"/>
<keyword evidence="7 10" id="KW-0464">Manganese</keyword>
<evidence type="ECO:0000256" key="10">
    <source>
        <dbReference type="RuleBase" id="RU367030"/>
    </source>
</evidence>
<dbReference type="AlphaFoldDB" id="A0A8K0K024"/>
<keyword evidence="4" id="KW-0533">Nickel</keyword>
<protein>
    <recommendedName>
        <fullName evidence="10">Sugar phosphate phosphatase</fullName>
        <ecNumber evidence="10">2.1.1.-</ecNumber>
        <ecNumber evidence="10">3.1.3.-</ecNumber>
    </recommendedName>
</protein>
<dbReference type="PANTHER" id="PTHR12260:SF6">
    <property type="entry name" value="DAMAGE-CONTROL PHOSPHATASE ARMT1"/>
    <property type="match status" value="1"/>
</dbReference>
<comment type="similarity">
    <text evidence="3 10">Belongs to the damage-control phosphatase family. Sugar phosphate phosphatase III subfamily.</text>
</comment>